<dbReference type="Proteomes" id="UP001064489">
    <property type="component" value="Chromosome 2"/>
</dbReference>
<keyword evidence="4" id="KW-1185">Reference proteome</keyword>
<keyword evidence="1" id="KW-0677">Repeat</keyword>
<evidence type="ECO:0000256" key="1">
    <source>
        <dbReference type="ARBA" id="ARBA00022737"/>
    </source>
</evidence>
<accession>A0AAD5IDY7</accession>
<evidence type="ECO:0000313" key="4">
    <source>
        <dbReference type="Proteomes" id="UP001064489"/>
    </source>
</evidence>
<dbReference type="PANTHER" id="PTHR47186:SF30">
    <property type="entry name" value="EF-HAND DOMAIN-CONTAINING PROTEIN"/>
    <property type="match status" value="1"/>
</dbReference>
<evidence type="ECO:0000259" key="2">
    <source>
        <dbReference type="Pfam" id="PF23598"/>
    </source>
</evidence>
<sequence length="434" mass="48487">MINRGWVEGDVGPMLMVCLDFITINDDPKPELVEDECHAAPKVYKEASLGIGDQSAPKFNNIKVLDSGNTTEEHGSAMVVTIPRNLKEIPQGIGKLINLRHLRNDGILSLRYMSKGIEKLTCLRTLDEFHLSGSDYSSEACSIECLNQFCHLEGYLCMSGLRNLTNVSEAGRIQLTNKKNIYKLALPNLIQLSISVYASTVLPNWMTSLTNLRSIRLTTWINSQQLPPLGKVSSLESIFIRGMEIVKRLGNELLGLESDDITSSLALSATAFPKLKSLFFLDMKEWEEWDFGNEDDNITILFSSLRFLDIYKCPKLKVLPKQILQAPLKVLSINQCTVLSNHYRKGTGGNWSDISHIPNIKIDDEYVHRDGRELTRTHPTPGKVYDQEVNTWVEMPVGMGGGWLVREAGTKLSVTVEGELYALDPSTALDSAKI</sequence>
<proteinExistence type="predicted"/>
<comment type="caution">
    <text evidence="3">The sequence shown here is derived from an EMBL/GenBank/DDBJ whole genome shotgun (WGS) entry which is preliminary data.</text>
</comment>
<dbReference type="SUPFAM" id="SSF52058">
    <property type="entry name" value="L domain-like"/>
    <property type="match status" value="1"/>
</dbReference>
<dbReference type="InterPro" id="IPR032675">
    <property type="entry name" value="LRR_dom_sf"/>
</dbReference>
<reference evidence="3" key="1">
    <citation type="journal article" date="2022" name="Plant J.">
        <title>Strategies of tolerance reflected in two North American maple genomes.</title>
        <authorList>
            <person name="McEvoy S.L."/>
            <person name="Sezen U.U."/>
            <person name="Trouern-Trend A."/>
            <person name="McMahon S.M."/>
            <person name="Schaberg P.G."/>
            <person name="Yang J."/>
            <person name="Wegrzyn J.L."/>
            <person name="Swenson N.G."/>
        </authorList>
    </citation>
    <scope>NUCLEOTIDE SEQUENCE</scope>
    <source>
        <strain evidence="3">91603</strain>
    </source>
</reference>
<gene>
    <name evidence="3" type="ORF">LWI28_009253</name>
</gene>
<protein>
    <recommendedName>
        <fullName evidence="2">Disease resistance R13L4/SHOC-2-like LRR domain-containing protein</fullName>
    </recommendedName>
</protein>
<name>A0AAD5IDY7_ACENE</name>
<evidence type="ECO:0000313" key="3">
    <source>
        <dbReference type="EMBL" id="KAI9160546.1"/>
    </source>
</evidence>
<dbReference type="Pfam" id="PF23598">
    <property type="entry name" value="LRR_14"/>
    <property type="match status" value="1"/>
</dbReference>
<dbReference type="PANTHER" id="PTHR47186">
    <property type="entry name" value="LEUCINE-RICH REPEAT-CONTAINING PROTEIN 57"/>
    <property type="match status" value="1"/>
</dbReference>
<feature type="domain" description="Disease resistance R13L4/SHOC-2-like LRR" evidence="2">
    <location>
        <begin position="87"/>
        <end position="281"/>
    </location>
</feature>
<organism evidence="3 4">
    <name type="scientific">Acer negundo</name>
    <name type="common">Box elder</name>
    <dbReference type="NCBI Taxonomy" id="4023"/>
    <lineage>
        <taxon>Eukaryota</taxon>
        <taxon>Viridiplantae</taxon>
        <taxon>Streptophyta</taxon>
        <taxon>Embryophyta</taxon>
        <taxon>Tracheophyta</taxon>
        <taxon>Spermatophyta</taxon>
        <taxon>Magnoliopsida</taxon>
        <taxon>eudicotyledons</taxon>
        <taxon>Gunneridae</taxon>
        <taxon>Pentapetalae</taxon>
        <taxon>rosids</taxon>
        <taxon>malvids</taxon>
        <taxon>Sapindales</taxon>
        <taxon>Sapindaceae</taxon>
        <taxon>Hippocastanoideae</taxon>
        <taxon>Acereae</taxon>
        <taxon>Acer</taxon>
    </lineage>
</organism>
<reference evidence="3" key="2">
    <citation type="submission" date="2023-02" db="EMBL/GenBank/DDBJ databases">
        <authorList>
            <person name="Swenson N.G."/>
            <person name="Wegrzyn J.L."/>
            <person name="Mcevoy S.L."/>
        </authorList>
    </citation>
    <scope>NUCLEOTIDE SEQUENCE</scope>
    <source>
        <strain evidence="3">91603</strain>
        <tissue evidence="3">Leaf</tissue>
    </source>
</reference>
<dbReference type="AlphaFoldDB" id="A0AAD5IDY7"/>
<dbReference type="InterPro" id="IPR055414">
    <property type="entry name" value="LRR_R13L4/SHOC2-like"/>
</dbReference>
<dbReference type="EMBL" id="JAJSOW010000106">
    <property type="protein sequence ID" value="KAI9160546.1"/>
    <property type="molecule type" value="Genomic_DNA"/>
</dbReference>
<dbReference type="Gene3D" id="3.80.10.10">
    <property type="entry name" value="Ribonuclease Inhibitor"/>
    <property type="match status" value="1"/>
</dbReference>